<gene>
    <name evidence="9" type="ORF">PPENT_87.1.T1560051</name>
</gene>
<dbReference type="Pfam" id="PF02816">
    <property type="entry name" value="Alpha_kinase"/>
    <property type="match status" value="1"/>
</dbReference>
<keyword evidence="10" id="KW-1185">Reference proteome</keyword>
<dbReference type="PANTHER" id="PTHR47763">
    <property type="entry name" value="ALPHA-PROTEIN KINASE VWKA"/>
    <property type="match status" value="1"/>
</dbReference>
<dbReference type="AlphaFoldDB" id="A0A8S1YE96"/>
<evidence type="ECO:0000256" key="6">
    <source>
        <dbReference type="ARBA" id="ARBA00022777"/>
    </source>
</evidence>
<dbReference type="PANTHER" id="PTHR47763:SF5">
    <property type="entry name" value="CHROMOSOME UNDETERMINED SCAFFOLD_25, WHOLE GENOME SHOTGUN SEQUENCE"/>
    <property type="match status" value="1"/>
</dbReference>
<dbReference type="Proteomes" id="UP000689195">
    <property type="component" value="Unassembled WGS sequence"/>
</dbReference>
<keyword evidence="2" id="KW-0964">Secreted</keyword>
<protein>
    <recommendedName>
        <fullName evidence="8">Alpha-type protein kinase domain-containing protein</fullName>
    </recommendedName>
</protein>
<comment type="subcellular location">
    <subcellularLocation>
        <location evidence="1">Secreted</location>
    </subcellularLocation>
</comment>
<dbReference type="InterPro" id="IPR056861">
    <property type="entry name" value="HMCN1-like_VWA"/>
</dbReference>
<evidence type="ECO:0000256" key="7">
    <source>
        <dbReference type="SAM" id="Coils"/>
    </source>
</evidence>
<feature type="coiled-coil region" evidence="7">
    <location>
        <begin position="490"/>
        <end position="517"/>
    </location>
</feature>
<organism evidence="9 10">
    <name type="scientific">Paramecium pentaurelia</name>
    <dbReference type="NCBI Taxonomy" id="43138"/>
    <lineage>
        <taxon>Eukaryota</taxon>
        <taxon>Sar</taxon>
        <taxon>Alveolata</taxon>
        <taxon>Ciliophora</taxon>
        <taxon>Intramacronucleata</taxon>
        <taxon>Oligohymenophorea</taxon>
        <taxon>Peniculida</taxon>
        <taxon>Parameciidae</taxon>
        <taxon>Paramecium</taxon>
    </lineage>
</organism>
<dbReference type="GO" id="GO:0005524">
    <property type="term" value="F:ATP binding"/>
    <property type="evidence" value="ECO:0007669"/>
    <property type="project" value="InterPro"/>
</dbReference>
<dbReference type="PROSITE" id="PS51158">
    <property type="entry name" value="ALPHA_KINASE"/>
    <property type="match status" value="1"/>
</dbReference>
<evidence type="ECO:0000256" key="1">
    <source>
        <dbReference type="ARBA" id="ARBA00004613"/>
    </source>
</evidence>
<dbReference type="SMART" id="SM00811">
    <property type="entry name" value="Alpha_kinase"/>
    <property type="match status" value="1"/>
</dbReference>
<evidence type="ECO:0000313" key="9">
    <source>
        <dbReference type="EMBL" id="CAD8209814.1"/>
    </source>
</evidence>
<evidence type="ECO:0000256" key="3">
    <source>
        <dbReference type="ARBA" id="ARBA00022527"/>
    </source>
</evidence>
<name>A0A8S1YE96_9CILI</name>
<keyword evidence="5" id="KW-0732">Signal</keyword>
<dbReference type="GO" id="GO:0004674">
    <property type="term" value="F:protein serine/threonine kinase activity"/>
    <property type="evidence" value="ECO:0007669"/>
    <property type="project" value="UniProtKB-KW"/>
</dbReference>
<keyword evidence="3" id="KW-0723">Serine/threonine-protein kinase</keyword>
<keyword evidence="4" id="KW-0808">Transferase</keyword>
<feature type="domain" description="Alpha-type protein kinase" evidence="8">
    <location>
        <begin position="487"/>
        <end position="703"/>
    </location>
</feature>
<evidence type="ECO:0000256" key="2">
    <source>
        <dbReference type="ARBA" id="ARBA00022525"/>
    </source>
</evidence>
<accession>A0A8S1YE96</accession>
<dbReference type="GO" id="GO:0005737">
    <property type="term" value="C:cytoplasm"/>
    <property type="evidence" value="ECO:0007669"/>
    <property type="project" value="TreeGrafter"/>
</dbReference>
<dbReference type="CDD" id="cd00198">
    <property type="entry name" value="vWFA"/>
    <property type="match status" value="1"/>
</dbReference>
<dbReference type="InterPro" id="IPR004166">
    <property type="entry name" value="a-kinase_dom"/>
</dbReference>
<evidence type="ECO:0000259" key="8">
    <source>
        <dbReference type="PROSITE" id="PS51158"/>
    </source>
</evidence>
<proteinExistence type="predicted"/>
<evidence type="ECO:0000256" key="4">
    <source>
        <dbReference type="ARBA" id="ARBA00022679"/>
    </source>
</evidence>
<comment type="caution">
    <text evidence="9">The sequence shown here is derived from an EMBL/GenBank/DDBJ whole genome shotgun (WGS) entry which is preliminary data.</text>
</comment>
<dbReference type="OrthoDB" id="299639at2759"/>
<dbReference type="EMBL" id="CAJJDO010000156">
    <property type="protein sequence ID" value="CAD8209814.1"/>
    <property type="molecule type" value="Genomic_DNA"/>
</dbReference>
<reference evidence="9" key="1">
    <citation type="submission" date="2021-01" db="EMBL/GenBank/DDBJ databases">
        <authorList>
            <consortium name="Genoscope - CEA"/>
            <person name="William W."/>
        </authorList>
    </citation>
    <scope>NUCLEOTIDE SEQUENCE</scope>
</reference>
<keyword evidence="6" id="KW-0418">Kinase</keyword>
<sequence length="879" mass="103607">MQFIDEDSDVQQICIQNLQCLDQFCWKSHPRAFAGICIGFIQGFCQNQEICGLHHFSIEQLRDKIQQHPINGIRQYNLCPKNCDNIKCRFLHPPWLKQVCLQCLNKKKQCQAEPNLIHKITWDKLRDIVYKEYSISGLNPEIFCDENICDCPAKKFNIDKFCIKNFKGCCPMLDDRCLKPHRAWESFKFNSIFQEQQNAIVAKGCIKFDEKQKSFIKQQQKPPQLQIFIEQSSLFSMVNQIELRPQVDIIFIIDCTISMEKWLVAAKQNIKLIIKEFTRKISVSSCVRIAAVCYRDFSDGPNHIQYHDFTVQPEEIERFIDKFQPQGGDDIPEDLIGALDVAYNLNISKHPDSILQIFTITDAPCHGSKYHNILIDDKKEQNNLEEKIEKFVKRKRRFFFSFISIKEQQTEKMEKILRQCIPNYQSAKITETKFSDYVLFSLSATMNKSTKIEDDNNFLYRESQYKKQKQMNFIFESRGGSYLSQFRKQMKQTKIKKKKTLLQIEKAELNLQNHEKGQNVLVFKAFDQKNNVYVFKKTQLISEELQVKAKNYAKSRYQQQLIAKQLSHHFNQQCHQFQGKFFPIFYSTPYIYSFDIPIFGIKFIYGESYIDMDIPWVKYSNNADFFEKEYNFTTFSHFTYVKTNQNLIITDLQGKLNLFSDPCIHSKELEDEGNCQEIGCNNFFQFQHQNCTSLCISLKLPKNQLQQDAQQKGEQEYIVDVFGGKIDRSKLEKICANCNTQEKLLNLNDYSEICRACNEKQHQQEDCVCECCKEKFQISTNYEQLLETAVYLCQSCKKSDCKNFQERCHYCQTGICKQTIKTIQVLNKTYYLCLDAFHYLRQIRCKLCSQEYKFQNLLTNDEYCENNYTCNSCVSQKNN</sequence>
<evidence type="ECO:0000313" key="10">
    <source>
        <dbReference type="Proteomes" id="UP000689195"/>
    </source>
</evidence>
<dbReference type="Pfam" id="PF25106">
    <property type="entry name" value="VWA_4"/>
    <property type="match status" value="1"/>
</dbReference>
<dbReference type="InterPro" id="IPR052969">
    <property type="entry name" value="Thr-specific_kinase-like"/>
</dbReference>
<dbReference type="CDD" id="cd04515">
    <property type="entry name" value="Alpha_kinase"/>
    <property type="match status" value="1"/>
</dbReference>
<keyword evidence="7" id="KW-0175">Coiled coil</keyword>
<evidence type="ECO:0000256" key="5">
    <source>
        <dbReference type="ARBA" id="ARBA00022729"/>
    </source>
</evidence>